<name>A0A1F6H0U7_9PROT</name>
<evidence type="ECO:0000313" key="3">
    <source>
        <dbReference type="Proteomes" id="UP000177583"/>
    </source>
</evidence>
<gene>
    <name evidence="2" type="ORF">A2557_11120</name>
</gene>
<keyword evidence="1" id="KW-1133">Transmembrane helix</keyword>
<sequence length="168" mass="18793">MDYTSPYFWLLFAGAVGFLVLRNRKKNGPNGLPPKPPVFRERATLLLSPLSKTTPLACLLDDQKKFGSFFQDKTPPALPHEPGCLCHVQEFTADTGLLFKGQTEPELGGQSDLGGLTPTERRYYKYRLIASHPQATKAQQSQFAELAQSLNLGTEFIEKIKTHLEEKL</sequence>
<proteinExistence type="predicted"/>
<keyword evidence="1" id="KW-0472">Membrane</keyword>
<dbReference type="AlphaFoldDB" id="A0A1F6H0U7"/>
<comment type="caution">
    <text evidence="2">The sequence shown here is derived from an EMBL/GenBank/DDBJ whole genome shotgun (WGS) entry which is preliminary data.</text>
</comment>
<reference evidence="2 3" key="1">
    <citation type="journal article" date="2016" name="Nat. Commun.">
        <title>Thousands of microbial genomes shed light on interconnected biogeochemical processes in an aquifer system.</title>
        <authorList>
            <person name="Anantharaman K."/>
            <person name="Brown C.T."/>
            <person name="Hug L.A."/>
            <person name="Sharon I."/>
            <person name="Castelle C.J."/>
            <person name="Probst A.J."/>
            <person name="Thomas B.C."/>
            <person name="Singh A."/>
            <person name="Wilkins M.J."/>
            <person name="Karaoz U."/>
            <person name="Brodie E.L."/>
            <person name="Williams K.H."/>
            <person name="Hubbard S.S."/>
            <person name="Banfield J.F."/>
        </authorList>
    </citation>
    <scope>NUCLEOTIDE SEQUENCE [LARGE SCALE GENOMIC DNA]</scope>
</reference>
<dbReference type="EMBL" id="MFNF01000008">
    <property type="protein sequence ID" value="OGH03969.1"/>
    <property type="molecule type" value="Genomic_DNA"/>
</dbReference>
<evidence type="ECO:0000256" key="1">
    <source>
        <dbReference type="SAM" id="Phobius"/>
    </source>
</evidence>
<keyword evidence="1" id="KW-0812">Transmembrane</keyword>
<dbReference type="Proteomes" id="UP000177583">
    <property type="component" value="Unassembled WGS sequence"/>
</dbReference>
<accession>A0A1F6H0U7</accession>
<feature type="transmembrane region" description="Helical" evidence="1">
    <location>
        <begin position="6"/>
        <end position="22"/>
    </location>
</feature>
<organism evidence="2 3">
    <name type="scientific">Candidatus Lambdaproteobacteria bacterium RIFOXYD2_FULL_56_26</name>
    <dbReference type="NCBI Taxonomy" id="1817773"/>
    <lineage>
        <taxon>Bacteria</taxon>
        <taxon>Pseudomonadati</taxon>
        <taxon>Pseudomonadota</taxon>
        <taxon>Candidatus Lambdaproteobacteria</taxon>
    </lineage>
</organism>
<evidence type="ECO:0000313" key="2">
    <source>
        <dbReference type="EMBL" id="OGH03969.1"/>
    </source>
</evidence>
<protein>
    <submittedName>
        <fullName evidence="2">Uncharacterized protein</fullName>
    </submittedName>
</protein>